<name>A0A4Q7LAK9_9BURK</name>
<dbReference type="RefSeq" id="WP_130483547.1">
    <property type="nucleotide sequence ID" value="NZ_SGWV01000012.1"/>
</dbReference>
<evidence type="ECO:0000313" key="7">
    <source>
        <dbReference type="Proteomes" id="UP000293433"/>
    </source>
</evidence>
<dbReference type="GO" id="GO:0015074">
    <property type="term" value="P:DNA integration"/>
    <property type="evidence" value="ECO:0007669"/>
    <property type="project" value="UniProtKB-KW"/>
</dbReference>
<keyword evidence="7" id="KW-1185">Reference proteome</keyword>
<dbReference type="PROSITE" id="PS51898">
    <property type="entry name" value="TYR_RECOMBINASE"/>
    <property type="match status" value="1"/>
</dbReference>
<dbReference type="Pfam" id="PF00589">
    <property type="entry name" value="Phage_integrase"/>
    <property type="match status" value="1"/>
</dbReference>
<evidence type="ECO:0000256" key="2">
    <source>
        <dbReference type="ARBA" id="ARBA00022908"/>
    </source>
</evidence>
<evidence type="ECO:0000256" key="3">
    <source>
        <dbReference type="ARBA" id="ARBA00023125"/>
    </source>
</evidence>
<dbReference type="InterPro" id="IPR002104">
    <property type="entry name" value="Integrase_catalytic"/>
</dbReference>
<dbReference type="AlphaFoldDB" id="A0A4Q7LAK9"/>
<dbReference type="GO" id="GO:0003677">
    <property type="term" value="F:DNA binding"/>
    <property type="evidence" value="ECO:0007669"/>
    <property type="project" value="UniProtKB-KW"/>
</dbReference>
<keyword evidence="2" id="KW-0229">DNA integration</keyword>
<dbReference type="InterPro" id="IPR013762">
    <property type="entry name" value="Integrase-like_cat_sf"/>
</dbReference>
<protein>
    <submittedName>
        <fullName evidence="6">Phage integrase family protein</fullName>
    </submittedName>
</protein>
<reference evidence="6 7" key="1">
    <citation type="submission" date="2019-02" db="EMBL/GenBank/DDBJ databases">
        <title>Genomic Encyclopedia of Type Strains, Phase IV (KMG-IV): sequencing the most valuable type-strain genomes for metagenomic binning, comparative biology and taxonomic classification.</title>
        <authorList>
            <person name="Goeker M."/>
        </authorList>
    </citation>
    <scope>NUCLEOTIDE SEQUENCE [LARGE SCALE GENOMIC DNA]</scope>
    <source>
        <strain evidence="6 7">DSM 10617</strain>
    </source>
</reference>
<evidence type="ECO:0000256" key="1">
    <source>
        <dbReference type="ARBA" id="ARBA00008857"/>
    </source>
</evidence>
<evidence type="ECO:0000256" key="4">
    <source>
        <dbReference type="ARBA" id="ARBA00023172"/>
    </source>
</evidence>
<dbReference type="PANTHER" id="PTHR30349">
    <property type="entry name" value="PHAGE INTEGRASE-RELATED"/>
    <property type="match status" value="1"/>
</dbReference>
<evidence type="ECO:0000313" key="6">
    <source>
        <dbReference type="EMBL" id="RZS47528.1"/>
    </source>
</evidence>
<accession>A0A4Q7LAK9</accession>
<gene>
    <name evidence="6" type="ORF">EV685_3737</name>
</gene>
<dbReference type="InterPro" id="IPR050090">
    <property type="entry name" value="Tyrosine_recombinase_XerCD"/>
</dbReference>
<dbReference type="Proteomes" id="UP000293433">
    <property type="component" value="Unassembled WGS sequence"/>
</dbReference>
<dbReference type="OrthoDB" id="662444at2"/>
<dbReference type="InterPro" id="IPR011010">
    <property type="entry name" value="DNA_brk_join_enz"/>
</dbReference>
<organism evidence="6 7">
    <name type="scientific">Sphaerotilus mobilis</name>
    <dbReference type="NCBI Taxonomy" id="47994"/>
    <lineage>
        <taxon>Bacteria</taxon>
        <taxon>Pseudomonadati</taxon>
        <taxon>Pseudomonadota</taxon>
        <taxon>Betaproteobacteria</taxon>
        <taxon>Burkholderiales</taxon>
        <taxon>Sphaerotilaceae</taxon>
        <taxon>Sphaerotilus</taxon>
    </lineage>
</organism>
<proteinExistence type="inferred from homology"/>
<evidence type="ECO:0000259" key="5">
    <source>
        <dbReference type="PROSITE" id="PS51898"/>
    </source>
</evidence>
<keyword evidence="4" id="KW-0233">DNA recombination</keyword>
<dbReference type="CDD" id="cd00397">
    <property type="entry name" value="DNA_BRE_C"/>
    <property type="match status" value="1"/>
</dbReference>
<dbReference type="SUPFAM" id="SSF56349">
    <property type="entry name" value="DNA breaking-rejoining enzymes"/>
    <property type="match status" value="1"/>
</dbReference>
<dbReference type="PANTHER" id="PTHR30349:SF41">
    <property type="entry name" value="INTEGRASE_RECOMBINASE PROTEIN MJ0367-RELATED"/>
    <property type="match status" value="1"/>
</dbReference>
<dbReference type="EMBL" id="SGWV01000012">
    <property type="protein sequence ID" value="RZS47528.1"/>
    <property type="molecule type" value="Genomic_DNA"/>
</dbReference>
<comment type="similarity">
    <text evidence="1">Belongs to the 'phage' integrase family.</text>
</comment>
<feature type="domain" description="Tyr recombinase" evidence="5">
    <location>
        <begin position="216"/>
        <end position="455"/>
    </location>
</feature>
<dbReference type="GO" id="GO:0006310">
    <property type="term" value="P:DNA recombination"/>
    <property type="evidence" value="ECO:0007669"/>
    <property type="project" value="UniProtKB-KW"/>
</dbReference>
<sequence length="483" mass="55248">MALVHVRKEEVNEYGRPSWRLTDPSGVYISVFSEFCHRLKGLRYATLLRYTTVVARFIDYLYEVKVLGAAPVSRSVVNDAINYYLELLRSGEHVSLTIGKRERARYAEGDEAREAALRSVARRLKIEPLAAGSWANTIAALNHFLRLCAMLENEAKEMALNRGGMDPTLVANAAWDYRPLLEAVDGVTAFSPEEVLHLKQSSMLGGVIRFRGTELTRPRGLRKSVRQQRQMDVDSLDFPLEHFPALIAAATTWRDRALWALLLASGIRRSEALNLQWCDIDFAKREVFVLDPDSLRYGREMPQTERDQRFKGRTVSRTYLFLPYRTWFFEYLSRYRKEEYRLPQDGNDFVFQYLIKPHYGRPLHEATDETLNSAFTSAVKRAQIPGPPVAREHTWTAHSLRHSYGVYMLNDYEVPGQTMPGLTLAEVQQLMGHRDVNTTRKYARERTSRLQAKLQAHDLHFIQGEALPPGLALPSPPAVPLIG</sequence>
<keyword evidence="3" id="KW-0238">DNA-binding</keyword>
<comment type="caution">
    <text evidence="6">The sequence shown here is derived from an EMBL/GenBank/DDBJ whole genome shotgun (WGS) entry which is preliminary data.</text>
</comment>
<dbReference type="Gene3D" id="1.10.443.10">
    <property type="entry name" value="Intergrase catalytic core"/>
    <property type="match status" value="1"/>
</dbReference>